<comment type="caution">
    <text evidence="1">The sequence shown here is derived from an EMBL/GenBank/DDBJ whole genome shotgun (WGS) entry which is preliminary data.</text>
</comment>
<reference evidence="1" key="1">
    <citation type="submission" date="2021-06" db="EMBL/GenBank/DDBJ databases">
        <authorList>
            <person name="Kallberg Y."/>
            <person name="Tangrot J."/>
            <person name="Rosling A."/>
        </authorList>
    </citation>
    <scope>NUCLEOTIDE SEQUENCE</scope>
    <source>
        <strain evidence="1">MA461A</strain>
    </source>
</reference>
<dbReference type="EMBL" id="CAJVQC010018290">
    <property type="protein sequence ID" value="CAG8692272.1"/>
    <property type="molecule type" value="Genomic_DNA"/>
</dbReference>
<protein>
    <submittedName>
        <fullName evidence="1">28553_t:CDS:1</fullName>
    </submittedName>
</protein>
<evidence type="ECO:0000313" key="2">
    <source>
        <dbReference type="Proteomes" id="UP000789920"/>
    </source>
</evidence>
<dbReference type="Proteomes" id="UP000789920">
    <property type="component" value="Unassembled WGS sequence"/>
</dbReference>
<accession>A0ACA9P783</accession>
<keyword evidence="2" id="KW-1185">Reference proteome</keyword>
<proteinExistence type="predicted"/>
<organism evidence="1 2">
    <name type="scientific">Racocetra persica</name>
    <dbReference type="NCBI Taxonomy" id="160502"/>
    <lineage>
        <taxon>Eukaryota</taxon>
        <taxon>Fungi</taxon>
        <taxon>Fungi incertae sedis</taxon>
        <taxon>Mucoromycota</taxon>
        <taxon>Glomeromycotina</taxon>
        <taxon>Glomeromycetes</taxon>
        <taxon>Diversisporales</taxon>
        <taxon>Gigasporaceae</taxon>
        <taxon>Racocetra</taxon>
    </lineage>
</organism>
<sequence length="106" mass="11879">MSQPKIFFAKIFVYLILLLVTIHNTSSFTYYYPIKRSLIFSQNGINIPITNKRQAVTPLPIAVGPTLFSTQEKLVATVDAAESHSSQIEAIDEEALATNLDNEEYN</sequence>
<evidence type="ECO:0000313" key="1">
    <source>
        <dbReference type="EMBL" id="CAG8692272.1"/>
    </source>
</evidence>
<name>A0ACA9P783_9GLOM</name>
<gene>
    <name evidence="1" type="ORF">RPERSI_LOCUS9610</name>
</gene>
<feature type="non-terminal residue" evidence="1">
    <location>
        <position position="106"/>
    </location>
</feature>